<protein>
    <submittedName>
        <fullName evidence="2">Uncharacterized protein</fullName>
    </submittedName>
</protein>
<keyword evidence="3" id="KW-1185">Reference proteome</keyword>
<feature type="region of interest" description="Disordered" evidence="1">
    <location>
        <begin position="1"/>
        <end position="23"/>
    </location>
</feature>
<evidence type="ECO:0000313" key="2">
    <source>
        <dbReference type="EMBL" id="KAI5318168.1"/>
    </source>
</evidence>
<accession>A0AAD4V4J4</accession>
<reference evidence="2 3" key="1">
    <citation type="journal article" date="2022" name="G3 (Bethesda)">
        <title>Whole-genome sequence and methylome profiling of the almond [Prunus dulcis (Mill.) D.A. Webb] cultivar 'Nonpareil'.</title>
        <authorList>
            <person name="D'Amico-Willman K.M."/>
            <person name="Ouma W.Z."/>
            <person name="Meulia T."/>
            <person name="Sideli G.M."/>
            <person name="Gradziel T.M."/>
            <person name="Fresnedo-Ramirez J."/>
        </authorList>
    </citation>
    <scope>NUCLEOTIDE SEQUENCE [LARGE SCALE GENOMIC DNA]</scope>
    <source>
        <strain evidence="2">Clone GOH B32 T37-40</strain>
    </source>
</reference>
<dbReference type="EMBL" id="JAJFAZ020000007">
    <property type="protein sequence ID" value="KAI5318168.1"/>
    <property type="molecule type" value="Genomic_DNA"/>
</dbReference>
<dbReference type="Proteomes" id="UP001054821">
    <property type="component" value="Chromosome 7"/>
</dbReference>
<evidence type="ECO:0000313" key="3">
    <source>
        <dbReference type="Proteomes" id="UP001054821"/>
    </source>
</evidence>
<name>A0AAD4V4J4_PRUDU</name>
<gene>
    <name evidence="2" type="ORF">L3X38_037876</name>
</gene>
<sequence>MAAGGGRSDPAKFGRHPGDNRHFPAARAAADVGGGLGRDAEAEPESLLRFTICATNILSSRKKHCCDEKKNSVAHTTENKRDK</sequence>
<dbReference type="AlphaFoldDB" id="A0AAD4V4J4"/>
<organism evidence="2 3">
    <name type="scientific">Prunus dulcis</name>
    <name type="common">Almond</name>
    <name type="synonym">Amygdalus dulcis</name>
    <dbReference type="NCBI Taxonomy" id="3755"/>
    <lineage>
        <taxon>Eukaryota</taxon>
        <taxon>Viridiplantae</taxon>
        <taxon>Streptophyta</taxon>
        <taxon>Embryophyta</taxon>
        <taxon>Tracheophyta</taxon>
        <taxon>Spermatophyta</taxon>
        <taxon>Magnoliopsida</taxon>
        <taxon>eudicotyledons</taxon>
        <taxon>Gunneridae</taxon>
        <taxon>Pentapetalae</taxon>
        <taxon>rosids</taxon>
        <taxon>fabids</taxon>
        <taxon>Rosales</taxon>
        <taxon>Rosaceae</taxon>
        <taxon>Amygdaloideae</taxon>
        <taxon>Amygdaleae</taxon>
        <taxon>Prunus</taxon>
    </lineage>
</organism>
<proteinExistence type="predicted"/>
<comment type="caution">
    <text evidence="2">The sequence shown here is derived from an EMBL/GenBank/DDBJ whole genome shotgun (WGS) entry which is preliminary data.</text>
</comment>
<feature type="compositionally biased region" description="Basic and acidic residues" evidence="1">
    <location>
        <begin position="9"/>
        <end position="22"/>
    </location>
</feature>
<evidence type="ECO:0000256" key="1">
    <source>
        <dbReference type="SAM" id="MobiDB-lite"/>
    </source>
</evidence>